<dbReference type="PROSITE" id="PS51186">
    <property type="entry name" value="GNAT"/>
    <property type="match status" value="1"/>
</dbReference>
<feature type="domain" description="N-acetyltransferase" evidence="3">
    <location>
        <begin position="6"/>
        <end position="166"/>
    </location>
</feature>
<dbReference type="Pfam" id="PF00583">
    <property type="entry name" value="Acetyltransf_1"/>
    <property type="match status" value="1"/>
</dbReference>
<evidence type="ECO:0000259" key="3">
    <source>
        <dbReference type="PROSITE" id="PS51186"/>
    </source>
</evidence>
<dbReference type="PANTHER" id="PTHR10908">
    <property type="entry name" value="SEROTONIN N-ACETYLTRANSFERASE"/>
    <property type="match status" value="1"/>
</dbReference>
<evidence type="ECO:0000313" key="5">
    <source>
        <dbReference type="Proteomes" id="UP000074561"/>
    </source>
</evidence>
<dbReference type="InterPro" id="IPR051635">
    <property type="entry name" value="SNAT-like"/>
</dbReference>
<sequence>MTSHSGLIRLVTSADLARCYEIESTSYEGDEAATKEKIATRIATWPQGFIVCEIDGAVAGFINGGAAFKVEMADEAFKELIGHDPDGPHVVIMSVVVHPDFQGRGIARQLMQEFIARMRALRKSSIHLMCKERHVALYESMGFSYLKASDSDHGGMAWHEMAMQLQ</sequence>
<evidence type="ECO:0000256" key="2">
    <source>
        <dbReference type="ARBA" id="ARBA00023315"/>
    </source>
</evidence>
<evidence type="ECO:0000256" key="1">
    <source>
        <dbReference type="ARBA" id="ARBA00022679"/>
    </source>
</evidence>
<dbReference type="STRING" id="279113.CPter91_4794"/>
<keyword evidence="1 4" id="KW-0808">Transferase</keyword>
<dbReference type="PATRIC" id="fig|279113.9.peg.4754"/>
<protein>
    <submittedName>
        <fullName evidence="4">Acetyltransferase family protein</fullName>
    </submittedName>
</protein>
<dbReference type="Proteomes" id="UP000074561">
    <property type="component" value="Chromosome"/>
</dbReference>
<dbReference type="InterPro" id="IPR000182">
    <property type="entry name" value="GNAT_dom"/>
</dbReference>
<dbReference type="SUPFAM" id="SSF55729">
    <property type="entry name" value="Acyl-CoA N-acyltransferases (Nat)"/>
    <property type="match status" value="1"/>
</dbReference>
<dbReference type="KEGG" id="cpra:CPter91_4794"/>
<dbReference type="OrthoDB" id="9800962at2"/>
<dbReference type="PANTHER" id="PTHR10908:SF0">
    <property type="entry name" value="SEROTONIN N-ACETYLTRANSFERASE"/>
    <property type="match status" value="1"/>
</dbReference>
<name>A0A127QAK3_9BURK</name>
<gene>
    <name evidence="4" type="ORF">CPter91_4794</name>
</gene>
<dbReference type="InterPro" id="IPR016181">
    <property type="entry name" value="Acyl_CoA_acyltransferase"/>
</dbReference>
<dbReference type="CDD" id="cd04301">
    <property type="entry name" value="NAT_SF"/>
    <property type="match status" value="1"/>
</dbReference>
<dbReference type="AlphaFoldDB" id="A0A127QAK3"/>
<keyword evidence="2" id="KW-0012">Acyltransferase</keyword>
<dbReference type="RefSeq" id="WP_061944211.1">
    <property type="nucleotide sequence ID" value="NZ_CP013234.1"/>
</dbReference>
<organism evidence="4 5">
    <name type="scientific">Collimonas pratensis</name>
    <dbReference type="NCBI Taxonomy" id="279113"/>
    <lineage>
        <taxon>Bacteria</taxon>
        <taxon>Pseudomonadati</taxon>
        <taxon>Pseudomonadota</taxon>
        <taxon>Betaproteobacteria</taxon>
        <taxon>Burkholderiales</taxon>
        <taxon>Oxalobacteraceae</taxon>
        <taxon>Collimonas</taxon>
    </lineage>
</organism>
<evidence type="ECO:0000313" key="4">
    <source>
        <dbReference type="EMBL" id="AMP07089.1"/>
    </source>
</evidence>
<dbReference type="GO" id="GO:0008080">
    <property type="term" value="F:N-acetyltransferase activity"/>
    <property type="evidence" value="ECO:0007669"/>
    <property type="project" value="UniProtKB-ARBA"/>
</dbReference>
<dbReference type="Gene3D" id="3.40.630.30">
    <property type="match status" value="1"/>
</dbReference>
<accession>A0A127QAK3</accession>
<dbReference type="EMBL" id="CP013234">
    <property type="protein sequence ID" value="AMP07089.1"/>
    <property type="molecule type" value="Genomic_DNA"/>
</dbReference>
<proteinExistence type="predicted"/>
<reference evidence="4 5" key="1">
    <citation type="submission" date="2015-11" db="EMBL/GenBank/DDBJ databases">
        <title>Exploring the genomic traits of fungus-feeding bacterial genus Collimonas.</title>
        <authorList>
            <person name="Song C."/>
            <person name="Schmidt R."/>
            <person name="de Jager V."/>
            <person name="Krzyzanowska D."/>
            <person name="Jongedijk E."/>
            <person name="Cankar K."/>
            <person name="Beekwilder J."/>
            <person name="van Veen A."/>
            <person name="de Boer W."/>
            <person name="van Veen J.A."/>
            <person name="Garbeva P."/>
        </authorList>
    </citation>
    <scope>NUCLEOTIDE SEQUENCE [LARGE SCALE GENOMIC DNA]</scope>
    <source>
        <strain evidence="4 5">Ter91</strain>
    </source>
</reference>